<reference evidence="8 9" key="1">
    <citation type="journal article" date="2015" name="Nature">
        <title>rRNA introns, odd ribosomes, and small enigmatic genomes across a large radiation of phyla.</title>
        <authorList>
            <person name="Brown C.T."/>
            <person name="Hug L.A."/>
            <person name="Thomas B.C."/>
            <person name="Sharon I."/>
            <person name="Castelle C.J."/>
            <person name="Singh A."/>
            <person name="Wilkins M.J."/>
            <person name="Williams K.H."/>
            <person name="Banfield J.F."/>
        </authorList>
    </citation>
    <scope>NUCLEOTIDE SEQUENCE [LARGE SCALE GENOMIC DNA]</scope>
</reference>
<feature type="binding site" evidence="6">
    <location>
        <position position="132"/>
    </location>
    <ligand>
        <name>orotate</name>
        <dbReference type="ChEBI" id="CHEBI:30839"/>
    </ligand>
</feature>
<name>A0A0G1EC97_9BACT</name>
<comment type="subunit">
    <text evidence="6">Homodimer.</text>
</comment>
<dbReference type="GO" id="GO:0044205">
    <property type="term" value="P:'de novo' UMP biosynthetic process"/>
    <property type="evidence" value="ECO:0007669"/>
    <property type="project" value="UniProtKB-UniRule"/>
</dbReference>
<dbReference type="Gene3D" id="3.40.50.2020">
    <property type="match status" value="1"/>
</dbReference>
<keyword evidence="4 6" id="KW-0808">Transferase</keyword>
<dbReference type="InterPro" id="IPR029057">
    <property type="entry name" value="PRTase-like"/>
</dbReference>
<evidence type="ECO:0000256" key="2">
    <source>
        <dbReference type="ARBA" id="ARBA00011971"/>
    </source>
</evidence>
<dbReference type="CDD" id="cd06223">
    <property type="entry name" value="PRTases_typeI"/>
    <property type="match status" value="1"/>
</dbReference>
<evidence type="ECO:0000256" key="6">
    <source>
        <dbReference type="HAMAP-Rule" id="MF_01208"/>
    </source>
</evidence>
<dbReference type="HAMAP" id="MF_01208">
    <property type="entry name" value="PyrE"/>
    <property type="match status" value="1"/>
</dbReference>
<evidence type="ECO:0000256" key="5">
    <source>
        <dbReference type="ARBA" id="ARBA00022975"/>
    </source>
</evidence>
<evidence type="ECO:0000256" key="3">
    <source>
        <dbReference type="ARBA" id="ARBA00022676"/>
    </source>
</evidence>
<evidence type="ECO:0000313" key="8">
    <source>
        <dbReference type="EMBL" id="KKS80656.1"/>
    </source>
</evidence>
<protein>
    <recommendedName>
        <fullName evidence="2 6">Orotate phosphoribosyltransferase</fullName>
        <shortName evidence="6">OPRT</shortName>
        <shortName evidence="6">OPRTase</shortName>
        <ecNumber evidence="2 6">2.4.2.10</ecNumber>
    </recommendedName>
</protein>
<dbReference type="Proteomes" id="UP000034213">
    <property type="component" value="Unassembled WGS sequence"/>
</dbReference>
<dbReference type="InterPro" id="IPR023031">
    <property type="entry name" value="OPRT"/>
</dbReference>
<comment type="function">
    <text evidence="6">Catalyzes the transfer of a ribosyl phosphate group from 5-phosphoribose 1-diphosphate to orotate, leading to the formation of orotidine monophosphate (OMP).</text>
</comment>
<dbReference type="GO" id="GO:0019856">
    <property type="term" value="P:pyrimidine nucleobase biosynthetic process"/>
    <property type="evidence" value="ECO:0007669"/>
    <property type="project" value="TreeGrafter"/>
</dbReference>
<comment type="pathway">
    <text evidence="1 6">Pyrimidine metabolism; UMP biosynthesis via de novo pathway; UMP from orotate: step 1/2.</text>
</comment>
<dbReference type="PANTHER" id="PTHR19278">
    <property type="entry name" value="OROTATE PHOSPHORIBOSYLTRANSFERASE"/>
    <property type="match status" value="1"/>
</dbReference>
<comment type="catalytic activity">
    <reaction evidence="6">
        <text>orotidine 5'-phosphate + diphosphate = orotate + 5-phospho-alpha-D-ribose 1-diphosphate</text>
        <dbReference type="Rhea" id="RHEA:10380"/>
        <dbReference type="ChEBI" id="CHEBI:30839"/>
        <dbReference type="ChEBI" id="CHEBI:33019"/>
        <dbReference type="ChEBI" id="CHEBI:57538"/>
        <dbReference type="ChEBI" id="CHEBI:58017"/>
        <dbReference type="EC" id="2.4.2.10"/>
    </reaction>
</comment>
<dbReference type="SUPFAM" id="SSF53271">
    <property type="entry name" value="PRTase-like"/>
    <property type="match status" value="1"/>
</dbReference>
<comment type="similarity">
    <text evidence="6">Belongs to the purine/pyrimidine phosphoribosyltransferase family. PyrE subfamily.</text>
</comment>
<dbReference type="AlphaFoldDB" id="A0A0G1EC97"/>
<dbReference type="GO" id="GO:0004588">
    <property type="term" value="F:orotate phosphoribosyltransferase activity"/>
    <property type="evidence" value="ECO:0007669"/>
    <property type="project" value="UniProtKB-UniRule"/>
</dbReference>
<dbReference type="InterPro" id="IPR000836">
    <property type="entry name" value="PRTase_dom"/>
</dbReference>
<dbReference type="EMBL" id="LCEW01000001">
    <property type="protein sequence ID" value="KKS80656.1"/>
    <property type="molecule type" value="Genomic_DNA"/>
</dbReference>
<feature type="domain" description="Phosphoribosyltransferase" evidence="7">
    <location>
        <begin position="56"/>
        <end position="168"/>
    </location>
</feature>
<accession>A0A0G1EC97</accession>
<comment type="caution">
    <text evidence="6">Lacks conserved residue(s) required for the propagation of feature annotation.</text>
</comment>
<dbReference type="STRING" id="1618369.UV54_C0001G0006"/>
<feature type="binding site" description="in other chain" evidence="6">
    <location>
        <begin position="128"/>
        <end position="136"/>
    </location>
    <ligand>
        <name>5-phospho-alpha-D-ribose 1-diphosphate</name>
        <dbReference type="ChEBI" id="CHEBI:58017"/>
        <note>ligand shared between dimeric partners</note>
    </ligand>
</feature>
<evidence type="ECO:0000259" key="7">
    <source>
        <dbReference type="Pfam" id="PF00156"/>
    </source>
</evidence>
<dbReference type="GO" id="GO:0000287">
    <property type="term" value="F:magnesium ion binding"/>
    <property type="evidence" value="ECO:0007669"/>
    <property type="project" value="UniProtKB-UniRule"/>
</dbReference>
<organism evidence="8 9">
    <name type="scientific">Candidatus Beckwithbacteria bacterium GW2011_GWA2_43_10</name>
    <dbReference type="NCBI Taxonomy" id="1618369"/>
    <lineage>
        <taxon>Bacteria</taxon>
        <taxon>Candidatus Beckwithiibacteriota</taxon>
    </lineage>
</organism>
<dbReference type="PATRIC" id="fig|1618369.3.peg.7"/>
<sequence length="220" mass="24731">MNSLDQKIARETAKLLLSIKAITLSPNKPYRYTSGMLSPIYCDNRLVMSYPKVRDKIIEFYIEILEKRIGLAHIDYISGTATAAVPHATFIAQKINKPLVYVEISKDETKKPTIVGKLKKQTRAIVVEDHLTTGGSAVGNALALRKMGVTAIDCIVTTTYNMKEARKLFKQNGINVCCLTNIDTILEVAVEDGYLRKFQRAVVRGWIDDPENWARKHGFE</sequence>
<proteinExistence type="inferred from homology"/>
<dbReference type="UniPathway" id="UPA00070">
    <property type="reaction ID" value="UER00119"/>
</dbReference>
<keyword evidence="6" id="KW-0460">Magnesium</keyword>
<dbReference type="Pfam" id="PF00156">
    <property type="entry name" value="Pribosyltran"/>
    <property type="match status" value="1"/>
</dbReference>
<dbReference type="EC" id="2.4.2.10" evidence="2 6"/>
<evidence type="ECO:0000256" key="4">
    <source>
        <dbReference type="ARBA" id="ARBA00022679"/>
    </source>
</evidence>
<comment type="cofactor">
    <cofactor evidence="6">
        <name>Mg(2+)</name>
        <dbReference type="ChEBI" id="CHEBI:18420"/>
    </cofactor>
</comment>
<keyword evidence="3 6" id="KW-0328">Glycosyltransferase</keyword>
<dbReference type="PANTHER" id="PTHR19278:SF9">
    <property type="entry name" value="URIDINE 5'-MONOPHOSPHATE SYNTHASE"/>
    <property type="match status" value="1"/>
</dbReference>
<comment type="caution">
    <text evidence="8">The sequence shown here is derived from an EMBL/GenBank/DDBJ whole genome shotgun (WGS) entry which is preliminary data.</text>
</comment>
<feature type="binding site" description="in other chain" evidence="6">
    <location>
        <position position="106"/>
    </location>
    <ligand>
        <name>5-phospho-alpha-D-ribose 1-diphosphate</name>
        <dbReference type="ChEBI" id="CHEBI:58017"/>
        <note>ligand shared between dimeric partners</note>
    </ligand>
</feature>
<gene>
    <name evidence="6" type="primary">pyrE</name>
    <name evidence="8" type="ORF">UV54_C0001G0006</name>
</gene>
<evidence type="ECO:0000256" key="1">
    <source>
        <dbReference type="ARBA" id="ARBA00004889"/>
    </source>
</evidence>
<evidence type="ECO:0000313" key="9">
    <source>
        <dbReference type="Proteomes" id="UP000034213"/>
    </source>
</evidence>
<keyword evidence="5 6" id="KW-0665">Pyrimidine biosynthesis</keyword>